<dbReference type="InterPro" id="IPR001938">
    <property type="entry name" value="Thaumatin"/>
</dbReference>
<dbReference type="OrthoDB" id="430315at2759"/>
<dbReference type="AlphaFoldDB" id="V2WH81"/>
<evidence type="ECO:0000313" key="1">
    <source>
        <dbReference type="EMBL" id="ESK86188.1"/>
    </source>
</evidence>
<dbReference type="CDD" id="cd09219">
    <property type="entry name" value="TLP-F"/>
    <property type="match status" value="1"/>
</dbReference>
<dbReference type="PROSITE" id="PS51367">
    <property type="entry name" value="THAUMATIN_2"/>
    <property type="match status" value="1"/>
</dbReference>
<protein>
    <submittedName>
        <fullName evidence="1">Thaumatin-like protein</fullName>
    </submittedName>
</protein>
<dbReference type="HOGENOM" id="CLU_043181_4_0_1"/>
<sequence length="339" mass="36235">MGVIEANTPQVQAHSAATGHMRAHVAIDCSASSSFYDARSFNYNTFHIFSNSVNHRLRGYALQRSYLYGSAKRECFMSISGELKETRQAAMQLLSIAILAVASSAAARTFTVKNNCNYPVWPAIFTDTNSPNCGTAVPDQPTGWKADPGSSVNFNVPDNWKCGRIWGRAECDFSANPGPQSCKTGGCAGGLECTGNYEKPASVAEWTFDGTNDNYDVSLVDGFNIPLEITNNKDCPVGSCPVDLNNGCPAGLEGPKNGAGAVIACNSDCNVDPNHDDSPSCCTGSHNKPETCPSSGVPHYSYFKDKCPKAYAFAYDEPSGALLTCPDSKKADYTLTFCP</sequence>
<proteinExistence type="predicted"/>
<organism evidence="1 2">
    <name type="scientific">Moniliophthora roreri (strain MCA 2997)</name>
    <name type="common">Cocoa frosty pod rot fungus</name>
    <name type="synonym">Crinipellis roreri</name>
    <dbReference type="NCBI Taxonomy" id="1381753"/>
    <lineage>
        <taxon>Eukaryota</taxon>
        <taxon>Fungi</taxon>
        <taxon>Dikarya</taxon>
        <taxon>Basidiomycota</taxon>
        <taxon>Agaricomycotina</taxon>
        <taxon>Agaricomycetes</taxon>
        <taxon>Agaricomycetidae</taxon>
        <taxon>Agaricales</taxon>
        <taxon>Marasmiineae</taxon>
        <taxon>Marasmiaceae</taxon>
        <taxon>Moniliophthora</taxon>
    </lineage>
</organism>
<dbReference type="EMBL" id="AWSO01000963">
    <property type="protein sequence ID" value="ESK86188.1"/>
    <property type="molecule type" value="Genomic_DNA"/>
</dbReference>
<dbReference type="Proteomes" id="UP000017559">
    <property type="component" value="Unassembled WGS sequence"/>
</dbReference>
<name>V2WH81_MONRO</name>
<keyword evidence="2" id="KW-1185">Reference proteome</keyword>
<gene>
    <name evidence="1" type="ORF">Moror_16693</name>
</gene>
<dbReference type="Gene3D" id="2.60.110.10">
    <property type="entry name" value="Thaumatin"/>
    <property type="match status" value="1"/>
</dbReference>
<dbReference type="SMART" id="SM00205">
    <property type="entry name" value="THN"/>
    <property type="match status" value="1"/>
</dbReference>
<accession>V2WH81</accession>
<dbReference type="PRINTS" id="PR00347">
    <property type="entry name" value="THAUMATIN"/>
</dbReference>
<comment type="caution">
    <text evidence="1">The sequence shown here is derived from an EMBL/GenBank/DDBJ whole genome shotgun (WGS) entry which is preliminary data.</text>
</comment>
<dbReference type="Pfam" id="PF00314">
    <property type="entry name" value="Thaumatin"/>
    <property type="match status" value="1"/>
</dbReference>
<reference evidence="1 2" key="1">
    <citation type="journal article" date="2014" name="BMC Genomics">
        <title>Genome and secretome analysis of the hemibiotrophic fungal pathogen, Moniliophthora roreri, which causes frosty pod rot disease of cacao: mechanisms of the biotrophic and necrotrophic phases.</title>
        <authorList>
            <person name="Meinhardt L.W."/>
            <person name="Costa G.G.L."/>
            <person name="Thomazella D.P.T."/>
            <person name="Teixeira P.J.P.L."/>
            <person name="Carazzolle M.F."/>
            <person name="Schuster S.C."/>
            <person name="Carlson J.E."/>
            <person name="Guiltinan M.J."/>
            <person name="Mieczkowski P."/>
            <person name="Farmer A."/>
            <person name="Ramaraj T."/>
            <person name="Crozier J."/>
            <person name="Davis R.E."/>
            <person name="Shao J."/>
            <person name="Melnick R.L."/>
            <person name="Pereira G.A.G."/>
            <person name="Bailey B.A."/>
        </authorList>
    </citation>
    <scope>NUCLEOTIDE SEQUENCE [LARGE SCALE GENOMIC DNA]</scope>
    <source>
        <strain evidence="1 2">MCA 2997</strain>
    </source>
</reference>
<evidence type="ECO:0000313" key="2">
    <source>
        <dbReference type="Proteomes" id="UP000017559"/>
    </source>
</evidence>
<dbReference type="InterPro" id="IPR037176">
    <property type="entry name" value="Osmotin/thaumatin-like_sf"/>
</dbReference>
<dbReference type="KEGG" id="mrr:Moror_16693"/>
<dbReference type="SUPFAM" id="SSF49870">
    <property type="entry name" value="Osmotin, thaumatin-like protein"/>
    <property type="match status" value="1"/>
</dbReference>
<dbReference type="PANTHER" id="PTHR31048">
    <property type="entry name" value="OS03G0233200 PROTEIN"/>
    <property type="match status" value="1"/>
</dbReference>